<dbReference type="Proteomes" id="UP000037784">
    <property type="component" value="Unassembled WGS sequence"/>
</dbReference>
<evidence type="ECO:0000313" key="10">
    <source>
        <dbReference type="Proteomes" id="UP000037784"/>
    </source>
</evidence>
<dbReference type="InterPro" id="IPR003783">
    <property type="entry name" value="Regulatory_RecX"/>
</dbReference>
<dbReference type="Pfam" id="PF02631">
    <property type="entry name" value="RecX_HTH2"/>
    <property type="match status" value="1"/>
</dbReference>
<dbReference type="InterPro" id="IPR036388">
    <property type="entry name" value="WH-like_DNA-bd_sf"/>
</dbReference>
<comment type="subcellular location">
    <subcellularLocation>
        <location evidence="1 5">Cytoplasm</location>
    </subcellularLocation>
</comment>
<dbReference type="Pfam" id="PF21981">
    <property type="entry name" value="RecX_HTH3"/>
    <property type="match status" value="1"/>
</dbReference>
<dbReference type="GO" id="GO:0005737">
    <property type="term" value="C:cytoplasm"/>
    <property type="evidence" value="ECO:0007669"/>
    <property type="project" value="UniProtKB-SubCell"/>
</dbReference>
<dbReference type="EMBL" id="BBZA01000086">
    <property type="protein sequence ID" value="GAP62820.1"/>
    <property type="molecule type" value="Genomic_DNA"/>
</dbReference>
<feature type="domain" description="RecX third three-helical" evidence="7">
    <location>
        <begin position="154"/>
        <end position="200"/>
    </location>
</feature>
<keyword evidence="10" id="KW-1185">Reference proteome</keyword>
<evidence type="ECO:0000256" key="4">
    <source>
        <dbReference type="ARBA" id="ARBA00022490"/>
    </source>
</evidence>
<dbReference type="Gene3D" id="1.10.10.10">
    <property type="entry name" value="Winged helix-like DNA-binding domain superfamily/Winged helix DNA-binding domain"/>
    <property type="match status" value="3"/>
</dbReference>
<evidence type="ECO:0000256" key="2">
    <source>
        <dbReference type="ARBA" id="ARBA00009695"/>
    </source>
</evidence>
<sequence length="225" mass="26671">MPKITRLERQKRNKERVNVYLDGEFAFGLAILEAARLRVGQELSDDEIRTLKARDTYHKAFDRVLRLLGRRARTEREIREYLRKHGYTDEVVEEVVQRLHALNLLDDAAFAREWIENRTRHRPRGRQALISELRRKGVAQETIEAALDDASLDERTLAIEAAERYVIRLQTIDDYATFARKLGSYLARRGFSWEAARHAVNHYWQLRTQDNVRPDFDNEHWNTEE</sequence>
<evidence type="ECO:0000313" key="9">
    <source>
        <dbReference type="EMBL" id="GAP62820.1"/>
    </source>
</evidence>
<dbReference type="GO" id="GO:0006282">
    <property type="term" value="P:regulation of DNA repair"/>
    <property type="evidence" value="ECO:0007669"/>
    <property type="project" value="UniProtKB-UniRule"/>
</dbReference>
<evidence type="ECO:0000259" key="8">
    <source>
        <dbReference type="Pfam" id="PF21982"/>
    </source>
</evidence>
<protein>
    <recommendedName>
        <fullName evidence="3 5">Regulatory protein RecX</fullName>
    </recommendedName>
</protein>
<dbReference type="HAMAP" id="MF_01114">
    <property type="entry name" value="RecX"/>
    <property type="match status" value="1"/>
</dbReference>
<evidence type="ECO:0000256" key="5">
    <source>
        <dbReference type="HAMAP-Rule" id="MF_01114"/>
    </source>
</evidence>
<dbReference type="FunCoup" id="A0A0M9UCG8">
    <property type="interactions" value="4"/>
</dbReference>
<name>A0A0M9UCG8_9CHLR</name>
<dbReference type="InParanoid" id="A0A0M9UCG8"/>
<keyword evidence="4 5" id="KW-0963">Cytoplasm</keyword>
<accession>A0A0M9UCG8</accession>
<dbReference type="AlphaFoldDB" id="A0A0M9UCG8"/>
<evidence type="ECO:0000256" key="1">
    <source>
        <dbReference type="ARBA" id="ARBA00004496"/>
    </source>
</evidence>
<dbReference type="InterPro" id="IPR053924">
    <property type="entry name" value="RecX_HTH_2nd"/>
</dbReference>
<gene>
    <name evidence="5 9" type="primary">recX</name>
    <name evidence="9" type="ORF">ARMA_1243</name>
</gene>
<comment type="caution">
    <text evidence="9">The sequence shown here is derived from an EMBL/GenBank/DDBJ whole genome shotgun (WGS) entry which is preliminary data.</text>
</comment>
<dbReference type="PANTHER" id="PTHR33602:SF1">
    <property type="entry name" value="REGULATORY PROTEIN RECX FAMILY PROTEIN"/>
    <property type="match status" value="1"/>
</dbReference>
<dbReference type="OrthoDB" id="5421057at2"/>
<evidence type="ECO:0000256" key="3">
    <source>
        <dbReference type="ARBA" id="ARBA00018111"/>
    </source>
</evidence>
<dbReference type="InterPro" id="IPR053926">
    <property type="entry name" value="RecX_HTH_1st"/>
</dbReference>
<dbReference type="InterPro" id="IPR053925">
    <property type="entry name" value="RecX_HTH_3rd"/>
</dbReference>
<reference evidence="10" key="2">
    <citation type="submission" date="2015-08" db="EMBL/GenBank/DDBJ databases">
        <title>Draft Genome Sequence of a Heterotrophic Facultative Anaerobic Bacterium Ardenticatena maritima Strain 110S.</title>
        <authorList>
            <person name="Kawaichi S."/>
            <person name="Yoshida T."/>
            <person name="Sako Y."/>
            <person name="Nakamura R."/>
        </authorList>
    </citation>
    <scope>NUCLEOTIDE SEQUENCE [LARGE SCALE GENOMIC DNA]</scope>
    <source>
        <strain evidence="10">110S</strain>
    </source>
</reference>
<dbReference type="RefSeq" id="WP_054492718.1">
    <property type="nucleotide sequence ID" value="NZ_BBZA01000086.1"/>
</dbReference>
<reference evidence="9 10" key="1">
    <citation type="journal article" date="2015" name="Genome Announc.">
        <title>Draft Genome Sequence of a Heterotrophic Facultative Anaerobic Thermophilic Bacterium, Ardenticatena maritima Strain 110ST.</title>
        <authorList>
            <person name="Kawaichi S."/>
            <person name="Yoshida T."/>
            <person name="Sako Y."/>
            <person name="Nakamura R."/>
        </authorList>
    </citation>
    <scope>NUCLEOTIDE SEQUENCE [LARGE SCALE GENOMIC DNA]</scope>
    <source>
        <strain evidence="9 10">110S</strain>
    </source>
</reference>
<dbReference type="Pfam" id="PF21982">
    <property type="entry name" value="RecX_HTH1"/>
    <property type="match status" value="1"/>
</dbReference>
<feature type="domain" description="RecX first three-helical" evidence="8">
    <location>
        <begin position="60"/>
        <end position="99"/>
    </location>
</feature>
<proteinExistence type="inferred from homology"/>
<feature type="domain" description="RecX second three-helical" evidence="6">
    <location>
        <begin position="106"/>
        <end position="147"/>
    </location>
</feature>
<comment type="similarity">
    <text evidence="2 5">Belongs to the RecX family.</text>
</comment>
<organism evidence="9 10">
    <name type="scientific">Ardenticatena maritima</name>
    <dbReference type="NCBI Taxonomy" id="872965"/>
    <lineage>
        <taxon>Bacteria</taxon>
        <taxon>Bacillati</taxon>
        <taxon>Chloroflexota</taxon>
        <taxon>Ardenticatenia</taxon>
        <taxon>Ardenticatenales</taxon>
        <taxon>Ardenticatenaceae</taxon>
        <taxon>Ardenticatena</taxon>
    </lineage>
</organism>
<comment type="function">
    <text evidence="5">Modulates RecA activity.</text>
</comment>
<evidence type="ECO:0000259" key="6">
    <source>
        <dbReference type="Pfam" id="PF02631"/>
    </source>
</evidence>
<evidence type="ECO:0000259" key="7">
    <source>
        <dbReference type="Pfam" id="PF21981"/>
    </source>
</evidence>
<dbReference type="PANTHER" id="PTHR33602">
    <property type="entry name" value="REGULATORY PROTEIN RECX FAMILY PROTEIN"/>
    <property type="match status" value="1"/>
</dbReference>